<organism evidence="2 3">
    <name type="scientific">Aeromicrobium phragmitis</name>
    <dbReference type="NCBI Taxonomy" id="2478914"/>
    <lineage>
        <taxon>Bacteria</taxon>
        <taxon>Bacillati</taxon>
        <taxon>Actinomycetota</taxon>
        <taxon>Actinomycetes</taxon>
        <taxon>Propionibacteriales</taxon>
        <taxon>Nocardioidaceae</taxon>
        <taxon>Aeromicrobium</taxon>
    </lineage>
</organism>
<dbReference type="InterPro" id="IPR046112">
    <property type="entry name" value="DUF6049"/>
</dbReference>
<reference evidence="2 3" key="1">
    <citation type="submission" date="2018-10" db="EMBL/GenBank/DDBJ databases">
        <title>Aeromicrobium sp. 9W16Y-2 whole genome shotgun sequence.</title>
        <authorList>
            <person name="Li F."/>
        </authorList>
    </citation>
    <scope>NUCLEOTIDE SEQUENCE [LARGE SCALE GENOMIC DNA]</scope>
    <source>
        <strain evidence="2 3">9W16Y-2</strain>
    </source>
</reference>
<keyword evidence="1" id="KW-0812">Transmembrane</keyword>
<evidence type="ECO:0000313" key="3">
    <source>
        <dbReference type="Proteomes" id="UP000282515"/>
    </source>
</evidence>
<feature type="transmembrane region" description="Helical" evidence="1">
    <location>
        <begin position="661"/>
        <end position="679"/>
    </location>
</feature>
<dbReference type="Proteomes" id="UP000282515">
    <property type="component" value="Unassembled WGS sequence"/>
</dbReference>
<name>A0A3L8PPF7_9ACTN</name>
<keyword evidence="3" id="KW-1185">Reference proteome</keyword>
<gene>
    <name evidence="2" type="ORF">D9V41_01100</name>
</gene>
<keyword evidence="1" id="KW-1133">Transmembrane helix</keyword>
<dbReference type="EMBL" id="RDBF01000001">
    <property type="protein sequence ID" value="RLV57276.1"/>
    <property type="molecule type" value="Genomic_DNA"/>
</dbReference>
<accession>A0A3L8PPF7</accession>
<evidence type="ECO:0000256" key="1">
    <source>
        <dbReference type="SAM" id="Phobius"/>
    </source>
</evidence>
<comment type="caution">
    <text evidence="2">The sequence shown here is derived from an EMBL/GenBank/DDBJ whole genome shotgun (WGS) entry which is preliminary data.</text>
</comment>
<keyword evidence="1" id="KW-0472">Membrane</keyword>
<evidence type="ECO:0000313" key="2">
    <source>
        <dbReference type="EMBL" id="RLV57276.1"/>
    </source>
</evidence>
<dbReference type="Pfam" id="PF19516">
    <property type="entry name" value="DUF6049"/>
    <property type="match status" value="1"/>
</dbReference>
<sequence length="701" mass="73532">MPDPTYPRPYHGAVTSRRIRLRGLLLAVCAAALWFALGGVAQAEEGDQGGLTVTIDALSPARLSPDATIQISGTIENTGSAEWTNVHAYLVMARSPYTTRDQVEALTSGERTYIGDRIYATGLFDEVGDLDGGDSASYDLEVPLTEVGVTGAQGVYPVGVQILATDAEGNTSTTSVARAATFLPWVAEPEDPVPSGLVWSFTLGPHREDGAEDVEALRDAISDGGRMREQLDLAASLPTSSRTLVIDPAVLDAAQNLADDVAIPDAADIDDEDRRAADSFREDLVALARSSATWIVDYDRPDRLALASRPDLEAAIAPQLEAATTDALAQHQLTGRRAHWAAETGATTAMLNSLRATGESPTIVRSSSLPDWEQRHGSLVTVETRGGLAPLAVNDTLRAGDGTETAVTLRQRVLVQAALASLSRAVDPQSRADALTFVDPSWIPGSGASAAALVPALGGDDLTHAVTLDELLAGGVDAYDGELPDQPLTAPLPGSVLSAVERLHQAQAMAAATVTGQDDHASTLARELSSAVSVRWLDQPERAASSAAQRADEIRESLDGIEVLGPRAVTLSSNQGSFPLTISNPTALPISVSVDLDASNPALDPAVIPPVDIAPGERRTVNADIDLGRQTSTTLTAQAMAGETPIGRPAEFNVRSSQVGVIVWLAMGAAALGVVVAMGRRFYRRGFRRLSEPSAKASADE</sequence>
<protein>
    <submittedName>
        <fullName evidence="2">Uncharacterized protein</fullName>
    </submittedName>
</protein>
<dbReference type="AlphaFoldDB" id="A0A3L8PPF7"/>
<proteinExistence type="predicted"/>